<sequence length="286" mass="31198">MVGEPTAVKSPCRTVTNEEVDHLHEYGWVQLRSFVDPDVVSKMLSIARDKMGDDADSNPVQAAAAPETDGEDQGGGLAYFNVEQSAGLTDPVMRPLIDEVGKSASALQRRRAADGSVVGIRYYTDFFAPKLPSTKAARHGGNGPTAFHQDFITFSVDRSGGMTFWFPLEAYGPEAGTMSFVNTSHRAGVLGDYTTYGGGDALDAFPELRDLEMSPQLTYELGDISVHTHLTIHGAGANMMDRPRWAYLLVTQPADVCWNGSVTPNFDSSRMTQWQPLDDERFPLIG</sequence>
<dbReference type="Gene3D" id="2.60.120.620">
    <property type="entry name" value="q2cbj1_9rhob like domain"/>
    <property type="match status" value="1"/>
</dbReference>
<feature type="region of interest" description="Disordered" evidence="2">
    <location>
        <begin position="50"/>
        <end position="77"/>
    </location>
</feature>
<dbReference type="Pfam" id="PF05721">
    <property type="entry name" value="PhyH"/>
    <property type="match status" value="1"/>
</dbReference>
<reference evidence="3 4" key="1">
    <citation type="submission" date="2015-07" db="EMBL/GenBank/DDBJ databases">
        <title>A draft genome sequence of Mycobacterium wolinskyi.</title>
        <authorList>
            <person name="de Man T.J."/>
            <person name="Perry K.A."/>
            <person name="Coulliette A.D."/>
            <person name="Jensen B."/>
            <person name="Toney N.C."/>
            <person name="Limbago B.M."/>
            <person name="Noble-Wang J."/>
        </authorList>
    </citation>
    <scope>NUCLEOTIDE SEQUENCE [LARGE SCALE GENOMIC DNA]</scope>
    <source>
        <strain evidence="3 4">CDC_01</strain>
    </source>
</reference>
<keyword evidence="3" id="KW-0223">Dioxygenase</keyword>
<dbReference type="SUPFAM" id="SSF51197">
    <property type="entry name" value="Clavaminate synthase-like"/>
    <property type="match status" value="1"/>
</dbReference>
<dbReference type="AlphaFoldDB" id="A0A132PCN1"/>
<dbReference type="PANTHER" id="PTHR20883:SF48">
    <property type="entry name" value="ECTOINE DIOXYGENASE"/>
    <property type="match status" value="1"/>
</dbReference>
<dbReference type="GO" id="GO:0016706">
    <property type="term" value="F:2-oxoglutarate-dependent dioxygenase activity"/>
    <property type="evidence" value="ECO:0007669"/>
    <property type="project" value="UniProtKB-ARBA"/>
</dbReference>
<organism evidence="3 4">
    <name type="scientific">Mycolicibacterium wolinskyi</name>
    <dbReference type="NCBI Taxonomy" id="59750"/>
    <lineage>
        <taxon>Bacteria</taxon>
        <taxon>Bacillati</taxon>
        <taxon>Actinomycetota</taxon>
        <taxon>Actinomycetes</taxon>
        <taxon>Mycobacteriales</taxon>
        <taxon>Mycobacteriaceae</taxon>
        <taxon>Mycolicibacterium</taxon>
    </lineage>
</organism>
<dbReference type="Proteomes" id="UP000070612">
    <property type="component" value="Unassembled WGS sequence"/>
</dbReference>
<evidence type="ECO:0000313" key="3">
    <source>
        <dbReference type="EMBL" id="KWX20054.1"/>
    </source>
</evidence>
<protein>
    <submittedName>
        <fullName evidence="3">Phytanoyl-CoA dioxygenase</fullName>
    </submittedName>
</protein>
<dbReference type="GO" id="GO:0005506">
    <property type="term" value="F:iron ion binding"/>
    <property type="evidence" value="ECO:0007669"/>
    <property type="project" value="UniProtKB-ARBA"/>
</dbReference>
<comment type="similarity">
    <text evidence="1">Belongs to the PhyH family.</text>
</comment>
<comment type="caution">
    <text evidence="3">The sequence shown here is derived from an EMBL/GenBank/DDBJ whole genome shotgun (WGS) entry which is preliminary data.</text>
</comment>
<proteinExistence type="inferred from homology"/>
<dbReference type="InterPro" id="IPR008775">
    <property type="entry name" value="Phytyl_CoA_dOase-like"/>
</dbReference>
<name>A0A132PCN1_9MYCO</name>
<gene>
    <name evidence="3" type="ORF">AFM11_32325</name>
</gene>
<dbReference type="PANTHER" id="PTHR20883">
    <property type="entry name" value="PHYTANOYL-COA DIOXYGENASE DOMAIN CONTAINING 1"/>
    <property type="match status" value="1"/>
</dbReference>
<evidence type="ECO:0000256" key="2">
    <source>
        <dbReference type="SAM" id="MobiDB-lite"/>
    </source>
</evidence>
<dbReference type="PATRIC" id="fig|59750.3.peg.4793"/>
<evidence type="ECO:0000313" key="4">
    <source>
        <dbReference type="Proteomes" id="UP000070612"/>
    </source>
</evidence>
<keyword evidence="4" id="KW-1185">Reference proteome</keyword>
<accession>A0A132PCN1</accession>
<dbReference type="EMBL" id="LGTW01000031">
    <property type="protein sequence ID" value="KWX20054.1"/>
    <property type="molecule type" value="Genomic_DNA"/>
</dbReference>
<evidence type="ECO:0000256" key="1">
    <source>
        <dbReference type="ARBA" id="ARBA00005830"/>
    </source>
</evidence>
<keyword evidence="3" id="KW-0560">Oxidoreductase</keyword>